<keyword evidence="6 7" id="KW-0998">Cell outer membrane</keyword>
<organism evidence="10 11">
    <name type="scientific">Hallella colorans</name>
    <dbReference type="NCBI Taxonomy" id="1703337"/>
    <lineage>
        <taxon>Bacteria</taxon>
        <taxon>Pseudomonadati</taxon>
        <taxon>Bacteroidota</taxon>
        <taxon>Bacteroidia</taxon>
        <taxon>Bacteroidales</taxon>
        <taxon>Prevotellaceae</taxon>
        <taxon>Hallella</taxon>
    </lineage>
</organism>
<keyword evidence="11" id="KW-1185">Reference proteome</keyword>
<keyword evidence="8" id="KW-0732">Signal</keyword>
<evidence type="ECO:0000313" key="11">
    <source>
        <dbReference type="Proteomes" id="UP000245870"/>
    </source>
</evidence>
<keyword evidence="5 7" id="KW-0472">Membrane</keyword>
<feature type="chain" id="PRO_5015463890" evidence="8">
    <location>
        <begin position="22"/>
        <end position="1027"/>
    </location>
</feature>
<dbReference type="NCBIfam" id="TIGR04057">
    <property type="entry name" value="SusC_RagA_signa"/>
    <property type="match status" value="1"/>
</dbReference>
<evidence type="ECO:0000256" key="4">
    <source>
        <dbReference type="ARBA" id="ARBA00022692"/>
    </source>
</evidence>
<dbReference type="Pfam" id="PF13715">
    <property type="entry name" value="CarbopepD_reg_2"/>
    <property type="match status" value="1"/>
</dbReference>
<comment type="caution">
    <text evidence="10">The sequence shown here is derived from an EMBL/GenBank/DDBJ whole genome shotgun (WGS) entry which is preliminary data.</text>
</comment>
<dbReference type="InterPro" id="IPR037066">
    <property type="entry name" value="Plug_dom_sf"/>
</dbReference>
<dbReference type="Proteomes" id="UP000245870">
    <property type="component" value="Unassembled WGS sequence"/>
</dbReference>
<keyword evidence="2 7" id="KW-0813">Transport</keyword>
<dbReference type="InterPro" id="IPR023996">
    <property type="entry name" value="TonB-dep_OMP_SusC/RagA"/>
</dbReference>
<evidence type="ECO:0000256" key="1">
    <source>
        <dbReference type="ARBA" id="ARBA00004571"/>
    </source>
</evidence>
<dbReference type="EMBL" id="QENY01000011">
    <property type="protein sequence ID" value="PVX53526.1"/>
    <property type="molecule type" value="Genomic_DNA"/>
</dbReference>
<gene>
    <name evidence="10" type="ORF">C7379_11140</name>
</gene>
<keyword evidence="4 7" id="KW-0812">Transmembrane</keyword>
<evidence type="ECO:0000313" key="10">
    <source>
        <dbReference type="EMBL" id="PVX53526.1"/>
    </source>
</evidence>
<evidence type="ECO:0000256" key="8">
    <source>
        <dbReference type="SAM" id="SignalP"/>
    </source>
</evidence>
<protein>
    <submittedName>
        <fullName evidence="10">TonB-linked SusC/RagA family outer membrane protein</fullName>
    </submittedName>
</protein>
<dbReference type="NCBIfam" id="TIGR04056">
    <property type="entry name" value="OMP_RagA_SusC"/>
    <property type="match status" value="1"/>
</dbReference>
<dbReference type="GO" id="GO:0009279">
    <property type="term" value="C:cell outer membrane"/>
    <property type="evidence" value="ECO:0007669"/>
    <property type="project" value="UniProtKB-SubCell"/>
</dbReference>
<feature type="domain" description="TonB-dependent receptor plug" evidence="9">
    <location>
        <begin position="121"/>
        <end position="233"/>
    </location>
</feature>
<dbReference type="InterPro" id="IPR012910">
    <property type="entry name" value="Plug_dom"/>
</dbReference>
<proteinExistence type="inferred from homology"/>
<reference evidence="10 11" key="1">
    <citation type="submission" date="2018-05" db="EMBL/GenBank/DDBJ databases">
        <title>Genomic Encyclopedia of Type Strains, Phase IV (KMG-IV): sequencing the most valuable type-strain genomes for metagenomic binning, comparative biology and taxonomic classification.</title>
        <authorList>
            <person name="Goeker M."/>
        </authorList>
    </citation>
    <scope>NUCLEOTIDE SEQUENCE [LARGE SCALE GENOMIC DNA]</scope>
    <source>
        <strain evidence="10 11">DSM 100333</strain>
    </source>
</reference>
<dbReference type="SUPFAM" id="SSF56935">
    <property type="entry name" value="Porins"/>
    <property type="match status" value="1"/>
</dbReference>
<evidence type="ECO:0000256" key="5">
    <source>
        <dbReference type="ARBA" id="ARBA00023136"/>
    </source>
</evidence>
<accession>A0A2U0U7C5</accession>
<dbReference type="Gene3D" id="2.40.170.20">
    <property type="entry name" value="TonB-dependent receptor, beta-barrel domain"/>
    <property type="match status" value="1"/>
</dbReference>
<dbReference type="RefSeq" id="WP_116616611.1">
    <property type="nucleotide sequence ID" value="NZ_QENY01000011.1"/>
</dbReference>
<dbReference type="InterPro" id="IPR039426">
    <property type="entry name" value="TonB-dep_rcpt-like"/>
</dbReference>
<sequence length="1027" mass="114413">MKINHYILLVAMILLPFVSYAQQPNTNQPTLSGRIVDAGGEPLVGAQVRWKDTKTVTVTDADGNFHIPQIQGGRSIVVSYIGYKSKTITVKNAQQAINVIMDDDAQNLDELVVVGYGIQKKSALTGSVETIKQDELLMMPTVNIDKALTGQVAGLQVMQATGDPSSAKESNMSIRGINAAPLLVIDGVPRFGTNTSDGETRLSDLNPDDIESISILKDAAAAAVYGARAANGVILVKTKGANGDRKNRVNYRGQYNMVMATQMPQFLDAYQFALLRNRAVENSPATTIKPFTNEQLEQIRNHSNPNVYGNEDYMSYLNNTGWSTSHSVSANGGGKTMSYYLSFGYADSKGLYSGVGRKRLNYMAKIDVNVARGLALSVSFDGSKTRAKNSSYFTIDNAYAFSPLQVARFDNGMLASIDGTNPLISVQGLGGYIKDNGSMSSIAVNLNYTASWLKGLTAYVRGVFDDNKRVKSTVDNPVTLYTYDADKGSYDVDSKTVYPTAKATQGQDDFFFDSQLYEAGVNFNRTFVEKHDVEGMLVANYQRTHTHYMNGINLDKSVYPEVIGTAQKARLNGNEIYNQRASLIGRAKYGFANKYFYEFSFRLDGSNNFHPDRRWGFFPSMSAAWVISNEEFFRNWKQGILSNAKLRASTGWLGNDGLVGAYSYLRTYTETVNSGYNVGGNFTPGLMMSSNPNIFLTWGKSHDYNVAADLGFWGGRFGLSFEYYLRYETDKITAVPDYLYPPSTGVDGMVPNKNFSKLKAWGWDLTLNHRNTIGKLKYSLAITLAKNNDKYIDFGDESTQLPNLRRKGRSSMVWTMYQADGLFKSQEEIESYGVDQDGMGNATLAPGDIKYVDQNGDHKIDANDRVYVRNSSRPDLDMGLRVNLQYKGFFINAMFQGEWGYKQNISELYTLDNGTLQKFQKYHLTDTWTPDNPNARYPRIKFATKNDNNRRQSTFWISDCNFMRLKLLSLGYQLPSTLVRKLKISSASVALQGSNIFTITNLKNMDPESLRGYPVQKTYGITLSLGF</sequence>
<dbReference type="InterPro" id="IPR008969">
    <property type="entry name" value="CarboxyPept-like_regulatory"/>
</dbReference>
<dbReference type="PROSITE" id="PS52016">
    <property type="entry name" value="TONB_DEPENDENT_REC_3"/>
    <property type="match status" value="1"/>
</dbReference>
<dbReference type="Pfam" id="PF07715">
    <property type="entry name" value="Plug"/>
    <property type="match status" value="1"/>
</dbReference>
<dbReference type="AlphaFoldDB" id="A0A2U0U7C5"/>
<keyword evidence="3 7" id="KW-1134">Transmembrane beta strand</keyword>
<evidence type="ECO:0000259" key="9">
    <source>
        <dbReference type="Pfam" id="PF07715"/>
    </source>
</evidence>
<dbReference type="Gene3D" id="2.60.40.1120">
    <property type="entry name" value="Carboxypeptidase-like, regulatory domain"/>
    <property type="match status" value="1"/>
</dbReference>
<dbReference type="InterPro" id="IPR023997">
    <property type="entry name" value="TonB-dep_OMP_SusC/RagA_CS"/>
</dbReference>
<dbReference type="SUPFAM" id="SSF49464">
    <property type="entry name" value="Carboxypeptidase regulatory domain-like"/>
    <property type="match status" value="1"/>
</dbReference>
<dbReference type="InterPro" id="IPR036942">
    <property type="entry name" value="Beta-barrel_TonB_sf"/>
</dbReference>
<evidence type="ECO:0000256" key="6">
    <source>
        <dbReference type="ARBA" id="ARBA00023237"/>
    </source>
</evidence>
<name>A0A2U0U7C5_9BACT</name>
<comment type="subcellular location">
    <subcellularLocation>
        <location evidence="1 7">Cell outer membrane</location>
        <topology evidence="1 7">Multi-pass membrane protein</topology>
    </subcellularLocation>
</comment>
<evidence type="ECO:0000256" key="3">
    <source>
        <dbReference type="ARBA" id="ARBA00022452"/>
    </source>
</evidence>
<dbReference type="Gene3D" id="2.170.130.10">
    <property type="entry name" value="TonB-dependent receptor, plug domain"/>
    <property type="match status" value="1"/>
</dbReference>
<evidence type="ECO:0000256" key="2">
    <source>
        <dbReference type="ARBA" id="ARBA00022448"/>
    </source>
</evidence>
<comment type="similarity">
    <text evidence="7">Belongs to the TonB-dependent receptor family.</text>
</comment>
<dbReference type="OrthoDB" id="9768177at2"/>
<evidence type="ECO:0000256" key="7">
    <source>
        <dbReference type="PROSITE-ProRule" id="PRU01360"/>
    </source>
</evidence>
<feature type="signal peptide" evidence="8">
    <location>
        <begin position="1"/>
        <end position="21"/>
    </location>
</feature>